<organism evidence="2 3">
    <name type="scientific">Pedococcus cremeus</name>
    <dbReference type="NCBI Taxonomy" id="587636"/>
    <lineage>
        <taxon>Bacteria</taxon>
        <taxon>Bacillati</taxon>
        <taxon>Actinomycetota</taxon>
        <taxon>Actinomycetes</taxon>
        <taxon>Micrococcales</taxon>
        <taxon>Intrasporangiaceae</taxon>
        <taxon>Pedococcus</taxon>
    </lineage>
</organism>
<dbReference type="OrthoDB" id="3821622at2"/>
<keyword evidence="3" id="KW-1185">Reference proteome</keyword>
<feature type="compositionally biased region" description="Polar residues" evidence="1">
    <location>
        <begin position="33"/>
        <end position="44"/>
    </location>
</feature>
<protein>
    <submittedName>
        <fullName evidence="2">Uncharacterized protein</fullName>
    </submittedName>
</protein>
<evidence type="ECO:0000313" key="3">
    <source>
        <dbReference type="Proteomes" id="UP000199019"/>
    </source>
</evidence>
<name>A0A1H9VLM3_9MICO</name>
<proteinExistence type="predicted"/>
<reference evidence="3" key="1">
    <citation type="submission" date="2016-10" db="EMBL/GenBank/DDBJ databases">
        <authorList>
            <person name="Varghese N."/>
            <person name="Submissions S."/>
        </authorList>
    </citation>
    <scope>NUCLEOTIDE SEQUENCE [LARGE SCALE GENOMIC DNA]</scope>
    <source>
        <strain evidence="3">CGMCC 1.6963</strain>
    </source>
</reference>
<accession>A0A1H9VLM3</accession>
<sequence>MAKRLAGPLGLVALGAFLLVDVGLVGLALRSTAATPTSGQSGSSARPAAESGVSAGGAGATPGSGATTDSAPAATPSGGGSSPSAAPAEDPVLEPTSVTIGLVAVDDSTAWRFARGSCGAGGSTLAVTEDGAQTWQPRVAPFDTTLRVRVRDNGSAAFAIGGDGDCTPRFRQTRDTAQTWDRPGTVPGAWYRDGQDPAVVGTEAGARAKPCGDSGVVDLAVDDRFAVALCGDGRLRSSATGKQWSDDGPVEGALALAVTGKRTLALVTRDDCAGLAVVDAADPQKALGCAPVELSKVRAGQVALAAAGDAVWVAAGDTTLRATGDLVEWSGGPQEG</sequence>
<feature type="region of interest" description="Disordered" evidence="1">
    <location>
        <begin position="33"/>
        <end position="91"/>
    </location>
</feature>
<dbReference type="AlphaFoldDB" id="A0A1H9VLM3"/>
<evidence type="ECO:0000313" key="2">
    <source>
        <dbReference type="EMBL" id="SES22418.1"/>
    </source>
</evidence>
<dbReference type="RefSeq" id="WP_091758441.1">
    <property type="nucleotide sequence ID" value="NZ_FOHB01000004.1"/>
</dbReference>
<dbReference type="SUPFAM" id="SSF50939">
    <property type="entry name" value="Sialidases"/>
    <property type="match status" value="1"/>
</dbReference>
<dbReference type="EMBL" id="FOHB01000004">
    <property type="protein sequence ID" value="SES22418.1"/>
    <property type="molecule type" value="Genomic_DNA"/>
</dbReference>
<dbReference type="InterPro" id="IPR036278">
    <property type="entry name" value="Sialidase_sf"/>
</dbReference>
<feature type="compositionally biased region" description="Low complexity" evidence="1">
    <location>
        <begin position="63"/>
        <end position="88"/>
    </location>
</feature>
<gene>
    <name evidence="2" type="ORF">SAMN05216199_2412</name>
</gene>
<evidence type="ECO:0000256" key="1">
    <source>
        <dbReference type="SAM" id="MobiDB-lite"/>
    </source>
</evidence>
<dbReference type="Proteomes" id="UP000199019">
    <property type="component" value="Unassembled WGS sequence"/>
</dbReference>
<dbReference type="STRING" id="587636.SAMN05216199_2412"/>